<dbReference type="PANTHER" id="PTHR23187:SF3">
    <property type="entry name" value="SUMO-INTERACTING MOTIF-CONTAINING PROTEIN 1"/>
    <property type="match status" value="1"/>
</dbReference>
<dbReference type="AlphaFoldDB" id="A0AAV7C2F1"/>
<proteinExistence type="predicted"/>
<dbReference type="PANTHER" id="PTHR23187">
    <property type="entry name" value="FLJ44216 PROTEIN-RELATED"/>
    <property type="match status" value="1"/>
</dbReference>
<feature type="region of interest" description="Disordered" evidence="1">
    <location>
        <begin position="75"/>
        <end position="120"/>
    </location>
</feature>
<evidence type="ECO:0000313" key="3">
    <source>
        <dbReference type="Proteomes" id="UP000824782"/>
    </source>
</evidence>
<name>A0AAV7C2F1_ENGPU</name>
<dbReference type="InterPro" id="IPR052119">
    <property type="entry name" value="ElonginBC-PRC2_ViralRestrict"/>
</dbReference>
<keyword evidence="3" id="KW-1185">Reference proteome</keyword>
<feature type="region of interest" description="Disordered" evidence="1">
    <location>
        <begin position="129"/>
        <end position="148"/>
    </location>
</feature>
<evidence type="ECO:0000256" key="1">
    <source>
        <dbReference type="SAM" id="MobiDB-lite"/>
    </source>
</evidence>
<feature type="compositionally biased region" description="Polar residues" evidence="1">
    <location>
        <begin position="97"/>
        <end position="109"/>
    </location>
</feature>
<gene>
    <name evidence="2" type="ORF">GDO81_010646</name>
</gene>
<comment type="caution">
    <text evidence="2">The sequence shown here is derived from an EMBL/GenBank/DDBJ whole genome shotgun (WGS) entry which is preliminary data.</text>
</comment>
<dbReference type="Proteomes" id="UP000824782">
    <property type="component" value="Unassembled WGS sequence"/>
</dbReference>
<feature type="region of interest" description="Disordered" evidence="1">
    <location>
        <begin position="1"/>
        <end position="34"/>
    </location>
</feature>
<dbReference type="GO" id="GO:0032184">
    <property type="term" value="F:SUMO polymer binding"/>
    <property type="evidence" value="ECO:0007669"/>
    <property type="project" value="TreeGrafter"/>
</dbReference>
<evidence type="ECO:0000313" key="2">
    <source>
        <dbReference type="EMBL" id="KAG8578850.1"/>
    </source>
</evidence>
<protein>
    <recommendedName>
        <fullName evidence="4">SUMO-interacting motif-containing protein 1</fullName>
    </recommendedName>
</protein>
<sequence length="607" mass="68763">MDDVIVISPSEESEDDERLQRELRRKRRRSTSLSQDVIDLTDCGDVFGDDDDDDDVIDLTSHEDDALHDLYQGNVESESITSLPDGLDTENKDALSSPISTASCNGNDVQSDDLSSESSLTSTSSLYSARSVTDSSHPHDGLPGSKDTLLASENMKLPCVDSSQFRDWSDQATSNSDCESVFSEMGTQDPHITSSTPALCPAMQKDTFCQINRSLLYKLRYFKKPPVTHLFPHTRRLDKSVHPVPMPSTRVNIVNHTKDESFHQGTLYFLSEFVSASHSPPKDLVSHVINAVLLGADDQTTRHDAYMILMKIQRLHPATSESVAWEWNLLSEMMTKQVDKTCCLFLQYVVQTLDDDFHLCLQRRALHRCLCKSMLSCDKSFCNVKQVIHWIIDTVGQMPEHIANSFSQSDQERVVFLLQRMLSIAVEVDNSPTMNSNKIADYIFPYATVLKTRRQRERFFNSTENTLLRAKILEAIFQRSCPLLQTSDTSLTFGKILYFISNSSPSLESEGPEWERWDEMLHHIITLCLSLQTVITGHLRTPVIDRPDKILKSPESPLWQSEDIQNSDVNISISRFQQRTSLGAEPPAAILHRLFLLRSLLRMAVKR</sequence>
<accession>A0AAV7C2F1</accession>
<dbReference type="EMBL" id="WNYA01000004">
    <property type="protein sequence ID" value="KAG8578851.1"/>
    <property type="molecule type" value="Genomic_DNA"/>
</dbReference>
<dbReference type="EMBL" id="WNYA01000004">
    <property type="protein sequence ID" value="KAG8578850.1"/>
    <property type="molecule type" value="Genomic_DNA"/>
</dbReference>
<evidence type="ECO:0008006" key="4">
    <source>
        <dbReference type="Google" id="ProtNLM"/>
    </source>
</evidence>
<reference evidence="2" key="1">
    <citation type="thesis" date="2020" institute="ProQuest LLC" country="789 East Eisenhower Parkway, Ann Arbor, MI, USA">
        <title>Comparative Genomics and Chromosome Evolution.</title>
        <authorList>
            <person name="Mudd A.B."/>
        </authorList>
    </citation>
    <scope>NUCLEOTIDE SEQUENCE</scope>
    <source>
        <strain evidence="2">237g6f4</strain>
        <tissue evidence="2">Blood</tissue>
    </source>
</reference>
<organism evidence="2 3">
    <name type="scientific">Engystomops pustulosus</name>
    <name type="common">Tungara frog</name>
    <name type="synonym">Physalaemus pustulosus</name>
    <dbReference type="NCBI Taxonomy" id="76066"/>
    <lineage>
        <taxon>Eukaryota</taxon>
        <taxon>Metazoa</taxon>
        <taxon>Chordata</taxon>
        <taxon>Craniata</taxon>
        <taxon>Vertebrata</taxon>
        <taxon>Euteleostomi</taxon>
        <taxon>Amphibia</taxon>
        <taxon>Batrachia</taxon>
        <taxon>Anura</taxon>
        <taxon>Neobatrachia</taxon>
        <taxon>Hyloidea</taxon>
        <taxon>Leptodactylidae</taxon>
        <taxon>Leiuperinae</taxon>
        <taxon>Engystomops</taxon>
    </lineage>
</organism>